<dbReference type="InterPro" id="IPR025510">
    <property type="entry name" value="DUF4397"/>
</dbReference>
<dbReference type="OrthoDB" id="187327at2157"/>
<evidence type="ECO:0000259" key="2">
    <source>
        <dbReference type="Pfam" id="PF14344"/>
    </source>
</evidence>
<organism evidence="3 4">
    <name type="scientific">Halogranum gelatinilyticum</name>
    <dbReference type="NCBI Taxonomy" id="660521"/>
    <lineage>
        <taxon>Archaea</taxon>
        <taxon>Methanobacteriati</taxon>
        <taxon>Methanobacteriota</taxon>
        <taxon>Stenosarchaea group</taxon>
        <taxon>Halobacteria</taxon>
        <taxon>Halobacteriales</taxon>
        <taxon>Haloferacaceae</taxon>
    </lineage>
</organism>
<feature type="domain" description="DUF4397" evidence="2">
    <location>
        <begin position="64"/>
        <end position="181"/>
    </location>
</feature>
<feature type="region of interest" description="Disordered" evidence="1">
    <location>
        <begin position="23"/>
        <end position="60"/>
    </location>
</feature>
<sequence>MNTQRRDVLKAVGGVVLVGGLAGCAGQGGETTTAEPTPEPTATPTETPTETAEPTATPEPETGMVRVAHASPDAPNVDVYVDGSVVLEDVPFRAVSDYLMVPVGPHTVTITAAGDAETVAFEGEVEVGSGAYTVAAIGELTSEDTEFGPLIVEDYLSDPGDDTARVTLVHASPDAPAVDVTVGDGETVLYDGVAFGETSTVEVPAGDYGLEIRGDTESNDGDVVTTVDVSLAGGAVYSAMALGYLTPDDEPTDEAFGLALVQNN</sequence>
<dbReference type="RefSeq" id="WP_089697699.1">
    <property type="nucleotide sequence ID" value="NZ_FNHL01000003.1"/>
</dbReference>
<dbReference type="AlphaFoldDB" id="A0A1G9VHU5"/>
<dbReference type="PROSITE" id="PS51318">
    <property type="entry name" value="TAT"/>
    <property type="match status" value="1"/>
</dbReference>
<dbReference type="EMBL" id="FNHL01000003">
    <property type="protein sequence ID" value="SDM71653.1"/>
    <property type="molecule type" value="Genomic_DNA"/>
</dbReference>
<dbReference type="InterPro" id="IPR006311">
    <property type="entry name" value="TAT_signal"/>
</dbReference>
<evidence type="ECO:0000313" key="3">
    <source>
        <dbReference type="EMBL" id="SDM71653.1"/>
    </source>
</evidence>
<proteinExistence type="predicted"/>
<reference evidence="4" key="1">
    <citation type="submission" date="2016-10" db="EMBL/GenBank/DDBJ databases">
        <authorList>
            <person name="Varghese N."/>
            <person name="Submissions S."/>
        </authorList>
    </citation>
    <scope>NUCLEOTIDE SEQUENCE [LARGE SCALE GENOMIC DNA]</scope>
    <source>
        <strain evidence="4">CGMCC 1.10119</strain>
    </source>
</reference>
<evidence type="ECO:0000256" key="1">
    <source>
        <dbReference type="SAM" id="MobiDB-lite"/>
    </source>
</evidence>
<evidence type="ECO:0000313" key="4">
    <source>
        <dbReference type="Proteomes" id="UP000199451"/>
    </source>
</evidence>
<keyword evidence="4" id="KW-1185">Reference proteome</keyword>
<protein>
    <recommendedName>
        <fullName evidence="2">DUF4397 domain-containing protein</fullName>
    </recommendedName>
</protein>
<dbReference type="Pfam" id="PF14344">
    <property type="entry name" value="DUF4397"/>
    <property type="match status" value="1"/>
</dbReference>
<feature type="compositionally biased region" description="Low complexity" evidence="1">
    <location>
        <begin position="30"/>
        <end position="60"/>
    </location>
</feature>
<dbReference type="PROSITE" id="PS51257">
    <property type="entry name" value="PROKAR_LIPOPROTEIN"/>
    <property type="match status" value="1"/>
</dbReference>
<accession>A0A1G9VHU5</accession>
<dbReference type="STRING" id="660521.SAMN04487949_2384"/>
<dbReference type="Proteomes" id="UP000199451">
    <property type="component" value="Unassembled WGS sequence"/>
</dbReference>
<gene>
    <name evidence="3" type="ORF">SAMN04487949_2384</name>
</gene>
<name>A0A1G9VHU5_9EURY</name>